<protein>
    <recommendedName>
        <fullName evidence="1">Tc1-like transposase DDE domain-containing protein</fullName>
    </recommendedName>
</protein>
<comment type="caution">
    <text evidence="2">The sequence shown here is derived from an EMBL/GenBank/DDBJ whole genome shotgun (WGS) entry which is preliminary data.</text>
</comment>
<keyword evidence="3" id="KW-1185">Reference proteome</keyword>
<dbReference type="GO" id="GO:0003676">
    <property type="term" value="F:nucleic acid binding"/>
    <property type="evidence" value="ECO:0007669"/>
    <property type="project" value="InterPro"/>
</dbReference>
<evidence type="ECO:0000313" key="2">
    <source>
        <dbReference type="EMBL" id="RUT01708.1"/>
    </source>
</evidence>
<dbReference type="AlphaFoldDB" id="A0AB37U9J7"/>
<reference evidence="2 3" key="1">
    <citation type="journal article" date="2019" name="Genome Biol. Evol.">
        <title>Day and night: Metabolic profiles and evolutionary relationships of six axenic non-marine cyanobacteria.</title>
        <authorList>
            <person name="Will S.E."/>
            <person name="Henke P."/>
            <person name="Boedeker C."/>
            <person name="Huang S."/>
            <person name="Brinkmann H."/>
            <person name="Rohde M."/>
            <person name="Jarek M."/>
            <person name="Friedl T."/>
            <person name="Seufert S."/>
            <person name="Schumacher M."/>
            <person name="Overmann J."/>
            <person name="Neumann-Schaal M."/>
            <person name="Petersen J."/>
        </authorList>
    </citation>
    <scope>NUCLEOTIDE SEQUENCE [LARGE SCALE GENOMIC DNA]</scope>
    <source>
        <strain evidence="2 3">SAG 39.79</strain>
    </source>
</reference>
<dbReference type="RefSeq" id="WP_241994443.1">
    <property type="nucleotide sequence ID" value="NZ_JAVKZF010000004.1"/>
</dbReference>
<organism evidence="2 3">
    <name type="scientific">Chroococcidiopsis cubana SAG 39.79</name>
    <dbReference type="NCBI Taxonomy" id="388085"/>
    <lineage>
        <taxon>Bacteria</taxon>
        <taxon>Bacillati</taxon>
        <taxon>Cyanobacteriota</taxon>
        <taxon>Cyanophyceae</taxon>
        <taxon>Chroococcidiopsidales</taxon>
        <taxon>Chroococcidiopsidaceae</taxon>
        <taxon>Chroococcidiopsis</taxon>
    </lineage>
</organism>
<name>A0AB37U9J7_9CYAN</name>
<evidence type="ECO:0000313" key="3">
    <source>
        <dbReference type="Proteomes" id="UP000282574"/>
    </source>
</evidence>
<dbReference type="Proteomes" id="UP000282574">
    <property type="component" value="Unassembled WGS sequence"/>
</dbReference>
<dbReference type="Gene3D" id="3.30.420.10">
    <property type="entry name" value="Ribonuclease H-like superfamily/Ribonuclease H"/>
    <property type="match status" value="1"/>
</dbReference>
<sequence length="132" mass="15239">MAKCDKAEIHWGDEMGVRSDYQAGCSYGRVGKTPVIPATGQRFGCNMISTITNRGQLCFKLFVQRFDSTVMLDFLRRLVRQSEQKIFLIVDGHPVHRSRAVHQWLAKHSERIRLFFLPAYSPELNQTRITQP</sequence>
<dbReference type="InterPro" id="IPR038717">
    <property type="entry name" value="Tc1-like_DDE_dom"/>
</dbReference>
<evidence type="ECO:0000259" key="1">
    <source>
        <dbReference type="Pfam" id="PF13358"/>
    </source>
</evidence>
<accession>A0AB37U9J7</accession>
<feature type="domain" description="Tc1-like transposase DDE" evidence="1">
    <location>
        <begin position="9"/>
        <end position="126"/>
    </location>
</feature>
<gene>
    <name evidence="2" type="ORF">DSM107010_64530</name>
</gene>
<proteinExistence type="predicted"/>
<dbReference type="InterPro" id="IPR036397">
    <property type="entry name" value="RNaseH_sf"/>
</dbReference>
<dbReference type="Pfam" id="PF13358">
    <property type="entry name" value="DDE_3"/>
    <property type="match status" value="1"/>
</dbReference>
<dbReference type="EMBL" id="RSCK01000120">
    <property type="protein sequence ID" value="RUT01708.1"/>
    <property type="molecule type" value="Genomic_DNA"/>
</dbReference>